<evidence type="ECO:0000313" key="1">
    <source>
        <dbReference type="EMBL" id="CUP75181.1"/>
    </source>
</evidence>
<dbReference type="Proteomes" id="UP000095563">
    <property type="component" value="Unassembled WGS sequence"/>
</dbReference>
<dbReference type="RefSeq" id="WP_155499124.1">
    <property type="nucleotide sequence ID" value="NZ_CZBO01000001.1"/>
</dbReference>
<reference evidence="1 2" key="1">
    <citation type="submission" date="2015-09" db="EMBL/GenBank/DDBJ databases">
        <authorList>
            <consortium name="Pathogen Informatics"/>
        </authorList>
    </citation>
    <scope>NUCLEOTIDE SEQUENCE [LARGE SCALE GENOMIC DNA]</scope>
    <source>
        <strain evidence="1 2">2789STDY5834956</strain>
    </source>
</reference>
<protein>
    <submittedName>
        <fullName evidence="1">Uncharacterized protein</fullName>
    </submittedName>
</protein>
<sequence length="55" mass="6635">MSNIEYPIFKPIRFKRFKEGNWENGFIRENEDTSKLIVDSKLKPVLFVQVKNGWF</sequence>
<accession>A0A174QTD6</accession>
<name>A0A174QTD6_9CLOT</name>
<organism evidence="1 2">
    <name type="scientific">Clostridium baratii</name>
    <dbReference type="NCBI Taxonomy" id="1561"/>
    <lineage>
        <taxon>Bacteria</taxon>
        <taxon>Bacillati</taxon>
        <taxon>Bacillota</taxon>
        <taxon>Clostridia</taxon>
        <taxon>Eubacteriales</taxon>
        <taxon>Clostridiaceae</taxon>
        <taxon>Clostridium</taxon>
    </lineage>
</organism>
<gene>
    <name evidence="1" type="ORF">ERS852568_00662</name>
</gene>
<evidence type="ECO:0000313" key="2">
    <source>
        <dbReference type="Proteomes" id="UP000095563"/>
    </source>
</evidence>
<proteinExistence type="predicted"/>
<dbReference type="AlphaFoldDB" id="A0A174QTD6"/>
<dbReference type="EMBL" id="CZBO01000001">
    <property type="protein sequence ID" value="CUP75181.1"/>
    <property type="molecule type" value="Genomic_DNA"/>
</dbReference>